<dbReference type="RefSeq" id="WP_329800004.1">
    <property type="nucleotide sequence ID" value="NZ_JAYJJT010000020.1"/>
</dbReference>
<reference evidence="1 2" key="1">
    <citation type="submission" date="2023-12" db="EMBL/GenBank/DDBJ databases">
        <title>Description of new species of Mycobacterium terrae complex isolated from sewage at the Sao Paulo Zoological Park Foundation in Brazil.</title>
        <authorList>
            <person name="Romagnoli C.L."/>
            <person name="Conceicao E.C."/>
            <person name="Machado E."/>
            <person name="Barreto L.B.P.F."/>
            <person name="Sharma A."/>
            <person name="Silva N.M."/>
            <person name="Marques L.E."/>
            <person name="Juliana M.A."/>
            <person name="Lourenco M.C.S."/>
            <person name="Digiampietri L.A."/>
            <person name="Suffys P.N."/>
            <person name="Viana-Niero C."/>
        </authorList>
    </citation>
    <scope>NUCLEOTIDE SEQUENCE [LARGE SCALE GENOMIC DNA]</scope>
    <source>
        <strain evidence="1 2">MYC123</strain>
    </source>
</reference>
<gene>
    <name evidence="1" type="ORF">KV112_16860</name>
</gene>
<name>A0ABU5YMU8_9MYCO</name>
<dbReference type="Pfam" id="PF10774">
    <property type="entry name" value="DUF4226"/>
    <property type="match status" value="1"/>
</dbReference>
<evidence type="ECO:0000313" key="1">
    <source>
        <dbReference type="EMBL" id="MEB3051387.1"/>
    </source>
</evidence>
<keyword evidence="2" id="KW-1185">Reference proteome</keyword>
<sequence>MDRSDYPALRAVATFVAMPDELGAFADAARAREALLAQRLAESVVADHEFEAVLRGAYQHNMFCRQRLDVVEAEIRQSAARWPALDTPAGSRQFQQYLAVKTREIHQVVADAAADSLARAAAVQALTGRYAIAHPLDKIAPWPWDDKTVPGDPKPGDLPINDEAWKIASKSPTLLDEWGKLKADGWEFTFKPDEGTYTRYGTPGEPGKVINIDPNLKNDPAQLVNAISHEIGHARYGAPTIDRSSRESCIQSQLDNEGAATMNMIKVEREILANGGPDIVRPGGSDDKFERIYDNYLQAGSTQGAYQTAITAIGKEFGSLHPSTEPASTYHDYYGQGCPAK</sequence>
<proteinExistence type="predicted"/>
<dbReference type="Proteomes" id="UP001299046">
    <property type="component" value="Unassembled WGS sequence"/>
</dbReference>
<protein>
    <submittedName>
        <fullName evidence="1">DUF4226 domain-containing protein</fullName>
    </submittedName>
</protein>
<organism evidence="1 2">
    <name type="scientific">[Mycobacterium] zoologicum</name>
    <dbReference type="NCBI Taxonomy" id="2872311"/>
    <lineage>
        <taxon>Bacteria</taxon>
        <taxon>Bacillati</taxon>
        <taxon>Actinomycetota</taxon>
        <taxon>Actinomycetes</taxon>
        <taxon>Mycobacteriales</taxon>
        <taxon>Mycobacteriaceae</taxon>
        <taxon>Mycolicibacter</taxon>
    </lineage>
</organism>
<accession>A0ABU5YMU8</accession>
<comment type="caution">
    <text evidence="1">The sequence shown here is derived from an EMBL/GenBank/DDBJ whole genome shotgun (WGS) entry which is preliminary data.</text>
</comment>
<dbReference type="EMBL" id="JAYJJT010000020">
    <property type="protein sequence ID" value="MEB3051387.1"/>
    <property type="molecule type" value="Genomic_DNA"/>
</dbReference>
<dbReference type="InterPro" id="IPR019710">
    <property type="entry name" value="DUF4226"/>
</dbReference>
<evidence type="ECO:0000313" key="2">
    <source>
        <dbReference type="Proteomes" id="UP001299046"/>
    </source>
</evidence>